<evidence type="ECO:0000256" key="1">
    <source>
        <dbReference type="SAM" id="Phobius"/>
    </source>
</evidence>
<dbReference type="EMBL" id="FKLO01000023">
    <property type="protein sequence ID" value="SAM58998.1"/>
    <property type="molecule type" value="Genomic_DNA"/>
</dbReference>
<dbReference type="AlphaFoldDB" id="A0A1C3H2K8"/>
<organism evidence="2 3">
    <name type="scientific">Cardiobacterium hominis</name>
    <dbReference type="NCBI Taxonomy" id="2718"/>
    <lineage>
        <taxon>Bacteria</taxon>
        <taxon>Pseudomonadati</taxon>
        <taxon>Pseudomonadota</taxon>
        <taxon>Gammaproteobacteria</taxon>
        <taxon>Cardiobacteriales</taxon>
        <taxon>Cardiobacteriaceae</taxon>
        <taxon>Cardiobacterium</taxon>
    </lineage>
</organism>
<name>A0A1C3H2K8_9GAMM</name>
<gene>
    <name evidence="2" type="ORF">CHUV0807_0514</name>
</gene>
<sequence length="37" mass="4158">MTVLFEQRPQKTPHTAAFFCGSFSFIAFKALSGYLKS</sequence>
<evidence type="ECO:0000313" key="2">
    <source>
        <dbReference type="EMBL" id="SAM58998.1"/>
    </source>
</evidence>
<keyword evidence="1" id="KW-1133">Transmembrane helix</keyword>
<feature type="transmembrane region" description="Helical" evidence="1">
    <location>
        <begin position="16"/>
        <end position="35"/>
    </location>
</feature>
<dbReference type="Proteomes" id="UP000190837">
    <property type="component" value="Unassembled WGS sequence"/>
</dbReference>
<keyword evidence="1" id="KW-0812">Transmembrane</keyword>
<evidence type="ECO:0000313" key="3">
    <source>
        <dbReference type="Proteomes" id="UP000190837"/>
    </source>
</evidence>
<protein>
    <submittedName>
        <fullName evidence="2">Uncharacterized protein</fullName>
    </submittedName>
</protein>
<keyword evidence="1" id="KW-0472">Membrane</keyword>
<proteinExistence type="predicted"/>
<reference evidence="3" key="1">
    <citation type="submission" date="2016-04" db="EMBL/GenBank/DDBJ databases">
        <authorList>
            <person name="Tagini F."/>
        </authorList>
    </citation>
    <scope>NUCLEOTIDE SEQUENCE [LARGE SCALE GENOMIC DNA]</scope>
    <source>
        <strain evidence="3">CHUV0807</strain>
    </source>
</reference>
<accession>A0A1C3H2K8</accession>